<evidence type="ECO:0000313" key="8">
    <source>
        <dbReference type="Proteomes" id="UP000504621"/>
    </source>
</evidence>
<reference evidence="9" key="1">
    <citation type="submission" date="2025-08" db="UniProtKB">
        <authorList>
            <consortium name="RefSeq"/>
        </authorList>
    </citation>
    <scope>IDENTIFICATION</scope>
    <source>
        <tissue evidence="9">Leaf</tissue>
    </source>
</reference>
<evidence type="ECO:0000256" key="1">
    <source>
        <dbReference type="ARBA" id="ARBA00006545"/>
    </source>
</evidence>
<evidence type="ECO:0000313" key="9">
    <source>
        <dbReference type="RefSeq" id="XP_021275292.1"/>
    </source>
</evidence>
<dbReference type="Pfam" id="PF12624">
    <property type="entry name" value="VPS13_N"/>
    <property type="match status" value="1"/>
</dbReference>
<keyword evidence="8" id="KW-1185">Reference proteome</keyword>
<feature type="domain" description="Vacuolar protein sorting-associated protein 13 VPS13 adaptor binding" evidence="6">
    <location>
        <begin position="2529"/>
        <end position="2743"/>
    </location>
</feature>
<sequence length="3507" mass="393693">MLERVVHQVLLGYLGRYVKDFSKDQVKVTLWNIEVELKDIDLILEAFDYLQLPFALKKGRVGRLSIKVPWNLIGGEPILIALENVFFSVSQRDDHEWRMDAVETRELAGKKAKLAAAELAKLSRRVCDNKGGWSFIPFVTAKVLENIQVSIRNFHVLYSDMQSDSEQFMFGLRFSSLTMLKQNPIGLRMGQVSKIVEIEGLEIYCSISKEAANVLSLNQVEDSKSWCNSHFVGDKSEHILEPVNVSLSLLVNRSGKFNDLPQYSISAKITCLVVSLNEIQLQQILILSDYLSTSQLREKYGRYRPWYCPLSRKEDGWQKLWWHYAQESILSDVREKLKKTSWRYLGQRLSNRRKYVNLYKTKLEFLRQDQPIDEAIIWELEQMEKESDIDDILSYRSAAEHELQEVLSKPSTSNISVEKSRQDGQSSGKSRGWLNWLSRGMLGAGGTDDSSQFSGVVSDEDVQDIYEATKFYSPVLSAVDADTNEKMYTRVIEFSIDEISATLWSMNFCQEIAKLNLHEAVIKCHLEEELGTVIAFVKSGEMGNPSNKHVIRLMSCMEKNAGEDLPLYRVQVDLSPKEDVELSVNVMLQSLEVAYETTFFRDVIEFFAVVKSFEFQHERVLSSLNGIEDVKSRLLAKAEYILSTHKKVTWDVSITNITINIPLRNAVSEEFNMVFDLGSLLFASKPELDSHGSNIDGQSFIQKNSLDSAFSSDWLTSFQLQHLYNYFETKLVDFEVKLVKPNYLQTISILKKFCACITLASCIIPNESRLKQLEVYVAVSSLDANFSLSIYESVIALVVLLNLQWSRSEPVMLDNPNSVNTVSSHPGAPLFGFSVTANIKSANFLVDLANDGEKSSSITLALKNLDVWYSLIDYERCWICLKAVEVTAHTLSGEKNNHVLCSLGDASALNSANQYDMAIKLGDARNNLCDKNKSTEACLLLHYEAHGNIDFINHKFTVYLNNADLHCYPYIFGLLVGFYDRICSSSPFNAAGNSLGRTFDAQSTKKMPSFQFQRFGFSNFSEIGTSDSASISLDCFPFVTIHNSGSLGSPDSSLRYSIPDWRKLFNLRDKKLRSPNCNLKKGSNPFHPSPLKSKMDMVAFPVSGSSTDANLYAIDINLSGVKLHFHDSSCIVGTITLPTSKSSLSIFDDCMDLVSSSEGVILTSSWWTNNLHEFLWGPSLPNLSPILNIRVRKGSFGSLSSQLEVSFGIQHACCILPFQYLAIIIGYFSMPDWSSKSSVQPVSKSIESVDSQRENAIIYKFEVLESTLILPVESDDHQFLKTEIQQLYGSFIDECALSDALNDIPPEYVVPENKVARTNHCLNIFGRDLSLSLLLFEDDCITFIPDNKLRNFSLITPFSADVWIRIPSETESFSARSSDSTCIMGRIGICQVFVDDFYYIGGFEALLEIIDLFSFVRDESKCYMCDVLQFLQSKRLRKEKRAVSLVDSAVTFTEVRCCVESLLIQLNRLGKDLILLEPVAKAEMNFICSMSLINETPTSLDLSFFSLALSSSLNSVILAHCTNTCPTSSVLDLSLSKSEQCRSEFCIGLPSLDIWLHCSEWTELLDLYNSYGRKVVKTAKLDSSSGSLAVNTICPVQNVSESVPQISVKKSGASIYSVPLSMMQETVVLIVRSEDIGITFHFPIHVTKEACTELVFTEEGSQKVSSTGIEGKHCKLLTFLMHSKNSELIISGKNAKLKCILDKTSGTVGFQGNENVNSWPLFQIFQVSVETEICNIQEKPVHFNLGVQCDRLDIWLSHQTFLFLHDVRFDVPGSRSSRYNFGSMEFKIQLRKGSLLLSDGRWSCSGPLLEILLSNFLLCANITQNSMESAVACDLQVNYNNIHKVFWEPFLEPWKFEMEIIRKKELNALLDNSIITDVHLLSTGQLNFNFTESLIETVFRTIEMVKDAWGFVEQDFSEKQRYLNPQLTENVSGGRYAPYILQNLTSSPLVYRVYQGLADSDQFDVSKEKDGKIVQPGASVPIYLNDTPVEQLFSYRPTRSSDNLSERQSNGVAHHLMTIQLDGMSVPSAPVSMDLVGLTYFEVDFSNTSQYNVNTKENGAADAKNGFVVPVVFDVSMLRYSKLIRLYSTVIILNATSMPLELRFDIPFGISPKILDPVYPGQEFPLPLHLAEAGRMRWRPLGNFYLWSEAHNVSDLLSSESKIGFLRSFVCYPSHPSSDPFRCCLSLQHISLPAADRLKKSPVSHVDHSLNQSIQSCNKMLNGLGKSKNRFIHQMTLSTPLVINNYLPEAISLTIESGGITRTTLLSKVVTFFHHVDLSHDLILEFSMPGYRPSVIKFPRTETFSSTAKFSGTKFCQSETMTFDPDMCNGPIYVTVEKMMDAFSGARELFIYVPFLLYNCTAFPLIISEFCNEMDGTVCTLPSCYNQVDDELFQGRRDGLSLLFSDQHSYVGAPQIENLGCSFLKDRIVSTRKTVDPLFGSFLKNPLISFSQKQTDRHDLVDQKTSSNILKNQLCSSTRSLSGNSDSVEKECGMVKACIYSPHNISAASEIVVCIGNCHHGHISENIPNSPWSGAFPLVPPSGSTTVLVRQPSSNAMFILSVTSSAIAGPFAGRTRAIIFQPRYVISNACSKDIYYKQKGTDIVYHLGVGQHSQLHWTDTTRELLISMRFDEPGWQWSGSFLPDHLGDTQVKTRNYASGAMNMIRVEVQNADVSVRDEKIVGSLQGSSGTNLILLSEDDTGYMPYRIDNFSKERLRIYQQRCESLDTIVHPYMSCPYAWDEPYYPHRVTIEVPGERIVGSFSLDDLKEYRPVHLQSTSEKPERMLLLSLRAEGATKVLSIIDSTYHIVKDMKDHNTIRFQEKQKQEEKQEKYVDYKEKFSLTIPYMGISLVNSYPQELLFASAKNIKIDLLQSMDHQKLSFQISSLKIDNQLHNTPYPVILSFNSDYRSHQVGQTTKDDGPKSKAERGLQIPSDSSFEPVFYLAVAKWRRKDVSLVSFEYISLRVADFCLELEQEVILSLLYFFKAASPGLQSQVLPFSDPIYNVGFVHGQTCEHVKAREQLHGTGTPVLGKSDETGGLLPLIVPIGAPWQQIHLLARRHRKIYVESFDLAPIKFTLSFSSSPWMLRNGVLTSGESLIHRGLMALADVEGARIHLKQLSIMHQMASWESIQEILIRHYTRQLLHEMYKVFGSAGVIGNPMGFARSLGAGIRDFLAVPAKSILKSPTGLITGMAQGTTSLLSNTVYALSDAATQFSKAAHKGIVAFTFDDQAVARMEKQLKGEASHSKGIINEVFEGLTGLLQSPVKEAEKHGLPGILSGIALGVTGLVGRPAASILEVTGRTAQSIRNRSRLYHMGSQRYRVRFPRPLSRELPLRPYSWEEAVGISVLTEADGGKLKDEVYVMCKTLRKPGKFVIVTERLVLVVNCPSLVDFEKPEFQGVAVDPEWVIETEISLHSVIHTDADDGVVHIVGSSSDALLRQKQQLSRKGGGTRKRWNNPSTPLPLFQTNLELASEEDAEDFLQVLLSTIEQGKEHGGSGYVLHRNNIK</sequence>
<dbReference type="InterPro" id="IPR009543">
    <property type="entry name" value="VPS13_VAB"/>
</dbReference>
<dbReference type="RefSeq" id="XP_021275292.1">
    <property type="nucleotide sequence ID" value="XM_021419617.1"/>
</dbReference>
<dbReference type="InterPro" id="IPR026854">
    <property type="entry name" value="VPS13_N"/>
</dbReference>
<keyword evidence="3" id="KW-0445">Lipid transport</keyword>
<dbReference type="GO" id="GO:0006869">
    <property type="term" value="P:lipid transport"/>
    <property type="evidence" value="ECO:0007669"/>
    <property type="project" value="UniProtKB-KW"/>
</dbReference>
<dbReference type="InterPro" id="IPR056748">
    <property type="entry name" value="VPS13-like_C"/>
</dbReference>
<accession>A0A6J0ZKJ8</accession>
<evidence type="ECO:0000256" key="4">
    <source>
        <dbReference type="SAM" id="MobiDB-lite"/>
    </source>
</evidence>
<dbReference type="Pfam" id="PF25037">
    <property type="entry name" value="VPS13_C"/>
    <property type="match status" value="1"/>
</dbReference>
<keyword evidence="2" id="KW-0813">Transport</keyword>
<name>A0A6J0ZKJ8_9ROSI</name>
<organism evidence="8 9">
    <name type="scientific">Herrania umbratica</name>
    <dbReference type="NCBI Taxonomy" id="108875"/>
    <lineage>
        <taxon>Eukaryota</taxon>
        <taxon>Viridiplantae</taxon>
        <taxon>Streptophyta</taxon>
        <taxon>Embryophyta</taxon>
        <taxon>Tracheophyta</taxon>
        <taxon>Spermatophyta</taxon>
        <taxon>Magnoliopsida</taxon>
        <taxon>eudicotyledons</taxon>
        <taxon>Gunneridae</taxon>
        <taxon>Pentapetalae</taxon>
        <taxon>rosids</taxon>
        <taxon>malvids</taxon>
        <taxon>Malvales</taxon>
        <taxon>Malvaceae</taxon>
        <taxon>Byttnerioideae</taxon>
        <taxon>Herrania</taxon>
    </lineage>
</organism>
<feature type="compositionally biased region" description="Polar residues" evidence="4">
    <location>
        <begin position="409"/>
        <end position="429"/>
    </location>
</feature>
<comment type="similarity">
    <text evidence="1">Belongs to the VPS13 family.</text>
</comment>
<gene>
    <name evidence="9" type="primary">LOC110410046</name>
</gene>
<feature type="region of interest" description="Disordered" evidence="4">
    <location>
        <begin position="405"/>
        <end position="432"/>
    </location>
</feature>
<dbReference type="GeneID" id="110410046"/>
<dbReference type="GO" id="GO:0006623">
    <property type="term" value="P:protein targeting to vacuole"/>
    <property type="evidence" value="ECO:0007669"/>
    <property type="project" value="TreeGrafter"/>
</dbReference>
<dbReference type="Proteomes" id="UP000504621">
    <property type="component" value="Unplaced"/>
</dbReference>
<evidence type="ECO:0000256" key="3">
    <source>
        <dbReference type="ARBA" id="ARBA00023055"/>
    </source>
</evidence>
<evidence type="ECO:0000259" key="6">
    <source>
        <dbReference type="Pfam" id="PF25036"/>
    </source>
</evidence>
<evidence type="ECO:0000259" key="5">
    <source>
        <dbReference type="Pfam" id="PF12624"/>
    </source>
</evidence>
<dbReference type="GO" id="GO:0045053">
    <property type="term" value="P:protein retention in Golgi apparatus"/>
    <property type="evidence" value="ECO:0007669"/>
    <property type="project" value="TreeGrafter"/>
</dbReference>
<feature type="domain" description="Intermembrane lipid transfer protein VPS13-like C-terminal" evidence="7">
    <location>
        <begin position="3322"/>
        <end position="3389"/>
    </location>
</feature>
<evidence type="ECO:0000256" key="2">
    <source>
        <dbReference type="ARBA" id="ARBA00022448"/>
    </source>
</evidence>
<dbReference type="PANTHER" id="PTHR16166:SF143">
    <property type="entry name" value="PROTEIN SORTING-ASSOCIATED PROTEIN, PUTATIVE (DUF1162)-RELATED"/>
    <property type="match status" value="1"/>
</dbReference>
<feature type="domain" description="Chorein N-terminal" evidence="5">
    <location>
        <begin position="1"/>
        <end position="798"/>
    </location>
</feature>
<dbReference type="PANTHER" id="PTHR16166">
    <property type="entry name" value="VACUOLAR PROTEIN SORTING-ASSOCIATED PROTEIN VPS13"/>
    <property type="match status" value="1"/>
</dbReference>
<dbReference type="InterPro" id="IPR026847">
    <property type="entry name" value="VPS13"/>
</dbReference>
<feature type="domain" description="Vacuolar protein sorting-associated protein 13 VPS13 adaptor binding" evidence="6">
    <location>
        <begin position="2075"/>
        <end position="2378"/>
    </location>
</feature>
<dbReference type="OrthoDB" id="428159at2759"/>
<protein>
    <submittedName>
        <fullName evidence="9">Uncharacterized protein LOC110410046 isoform X1</fullName>
    </submittedName>
</protein>
<dbReference type="Pfam" id="PF25036">
    <property type="entry name" value="VPS13_VAB"/>
    <property type="match status" value="2"/>
</dbReference>
<evidence type="ECO:0000259" key="7">
    <source>
        <dbReference type="Pfam" id="PF25037"/>
    </source>
</evidence>
<proteinExistence type="inferred from homology"/>